<organism evidence="1 2">
    <name type="scientific">Racocetra persica</name>
    <dbReference type="NCBI Taxonomy" id="160502"/>
    <lineage>
        <taxon>Eukaryota</taxon>
        <taxon>Fungi</taxon>
        <taxon>Fungi incertae sedis</taxon>
        <taxon>Mucoromycota</taxon>
        <taxon>Glomeromycotina</taxon>
        <taxon>Glomeromycetes</taxon>
        <taxon>Diversisporales</taxon>
        <taxon>Gigasporaceae</taxon>
        <taxon>Racocetra</taxon>
    </lineage>
</organism>
<gene>
    <name evidence="1" type="ORF">RPERSI_LOCUS22621</name>
</gene>
<comment type="caution">
    <text evidence="1">The sequence shown here is derived from an EMBL/GenBank/DDBJ whole genome shotgun (WGS) entry which is preliminary data.</text>
</comment>
<protein>
    <submittedName>
        <fullName evidence="1">9210_t:CDS:1</fullName>
    </submittedName>
</protein>
<proteinExistence type="predicted"/>
<evidence type="ECO:0000313" key="2">
    <source>
        <dbReference type="Proteomes" id="UP000789920"/>
    </source>
</evidence>
<evidence type="ECO:0000313" key="1">
    <source>
        <dbReference type="EMBL" id="CAG8808438.1"/>
    </source>
</evidence>
<accession>A0ACA9RTD9</accession>
<name>A0ACA9RTD9_9GLOM</name>
<feature type="non-terminal residue" evidence="1">
    <location>
        <position position="1"/>
    </location>
</feature>
<dbReference type="EMBL" id="CAJVQC010068841">
    <property type="protein sequence ID" value="CAG8808438.1"/>
    <property type="molecule type" value="Genomic_DNA"/>
</dbReference>
<feature type="non-terminal residue" evidence="1">
    <location>
        <position position="61"/>
    </location>
</feature>
<keyword evidence="2" id="KW-1185">Reference proteome</keyword>
<reference evidence="1" key="1">
    <citation type="submission" date="2021-06" db="EMBL/GenBank/DDBJ databases">
        <authorList>
            <person name="Kallberg Y."/>
            <person name="Tangrot J."/>
            <person name="Rosling A."/>
        </authorList>
    </citation>
    <scope>NUCLEOTIDE SEQUENCE</scope>
    <source>
        <strain evidence="1">MA461A</strain>
    </source>
</reference>
<dbReference type="Proteomes" id="UP000789920">
    <property type="component" value="Unassembled WGS sequence"/>
</dbReference>
<sequence>IVKPNAPEKNKYEAFVKPQELCEIGSTNETSEKLAKDIQGELEHSSNFVKENDLDKKNILG</sequence>